<evidence type="ECO:0000256" key="2">
    <source>
        <dbReference type="ARBA" id="ARBA00007935"/>
    </source>
</evidence>
<accession>A0ABS7NK11</accession>
<evidence type="ECO:0000313" key="9">
    <source>
        <dbReference type="EMBL" id="MBY6141548.1"/>
    </source>
</evidence>
<protein>
    <submittedName>
        <fullName evidence="9">Iron chelate uptake ABC transporter family permease subunit</fullName>
    </submittedName>
</protein>
<evidence type="ECO:0000256" key="5">
    <source>
        <dbReference type="ARBA" id="ARBA00022692"/>
    </source>
</evidence>
<evidence type="ECO:0000256" key="1">
    <source>
        <dbReference type="ARBA" id="ARBA00004651"/>
    </source>
</evidence>
<evidence type="ECO:0000313" key="10">
    <source>
        <dbReference type="Proteomes" id="UP000766629"/>
    </source>
</evidence>
<proteinExistence type="inferred from homology"/>
<feature type="transmembrane region" description="Helical" evidence="8">
    <location>
        <begin position="102"/>
        <end position="122"/>
    </location>
</feature>
<dbReference type="RefSeq" id="WP_222509582.1">
    <property type="nucleotide sequence ID" value="NZ_JAHVJA010000011.1"/>
</dbReference>
<evidence type="ECO:0000256" key="3">
    <source>
        <dbReference type="ARBA" id="ARBA00022448"/>
    </source>
</evidence>
<organism evidence="9 10">
    <name type="scientific">Leisingera daeponensis</name>
    <dbReference type="NCBI Taxonomy" id="405746"/>
    <lineage>
        <taxon>Bacteria</taxon>
        <taxon>Pseudomonadati</taxon>
        <taxon>Pseudomonadota</taxon>
        <taxon>Alphaproteobacteria</taxon>
        <taxon>Rhodobacterales</taxon>
        <taxon>Roseobacteraceae</taxon>
        <taxon>Leisingera</taxon>
    </lineage>
</organism>
<keyword evidence="4" id="KW-1003">Cell membrane</keyword>
<dbReference type="Proteomes" id="UP000766629">
    <property type="component" value="Unassembled WGS sequence"/>
</dbReference>
<evidence type="ECO:0000256" key="4">
    <source>
        <dbReference type="ARBA" id="ARBA00022475"/>
    </source>
</evidence>
<feature type="transmembrane region" description="Helical" evidence="8">
    <location>
        <begin position="128"/>
        <end position="150"/>
    </location>
</feature>
<comment type="similarity">
    <text evidence="2">Belongs to the binding-protein-dependent transport system permease family. FecCD subfamily.</text>
</comment>
<dbReference type="PANTHER" id="PTHR30472:SF19">
    <property type="entry name" value="PETROBACTIN IMPORT SYSTEM PERMEASE PROTEIN YCLO"/>
    <property type="match status" value="1"/>
</dbReference>
<feature type="transmembrane region" description="Helical" evidence="8">
    <location>
        <begin position="37"/>
        <end position="57"/>
    </location>
</feature>
<dbReference type="InterPro" id="IPR000522">
    <property type="entry name" value="ABC_transptr_permease_BtuC"/>
</dbReference>
<dbReference type="Pfam" id="PF01032">
    <property type="entry name" value="FecCD"/>
    <property type="match status" value="1"/>
</dbReference>
<dbReference type="SUPFAM" id="SSF81345">
    <property type="entry name" value="ABC transporter involved in vitamin B12 uptake, BtuC"/>
    <property type="match status" value="1"/>
</dbReference>
<feature type="transmembrane region" description="Helical" evidence="8">
    <location>
        <begin position="262"/>
        <end position="282"/>
    </location>
</feature>
<evidence type="ECO:0000256" key="8">
    <source>
        <dbReference type="SAM" id="Phobius"/>
    </source>
</evidence>
<comment type="subcellular location">
    <subcellularLocation>
        <location evidence="1">Cell membrane</location>
        <topology evidence="1">Multi-pass membrane protein</topology>
    </subcellularLocation>
</comment>
<comment type="caution">
    <text evidence="9">The sequence shown here is derived from an EMBL/GenBank/DDBJ whole genome shotgun (WGS) entry which is preliminary data.</text>
</comment>
<evidence type="ECO:0000256" key="6">
    <source>
        <dbReference type="ARBA" id="ARBA00022989"/>
    </source>
</evidence>
<keyword evidence="6 8" id="KW-1133">Transmembrane helix</keyword>
<keyword evidence="5 8" id="KW-0812">Transmembrane</keyword>
<reference evidence="9 10" key="1">
    <citation type="submission" date="2021-06" db="EMBL/GenBank/DDBJ databases">
        <title>50 bacteria genomes isolated from Dapeng, Shenzhen, China.</title>
        <authorList>
            <person name="Zheng W."/>
            <person name="Yu S."/>
            <person name="Huang Y."/>
        </authorList>
    </citation>
    <scope>NUCLEOTIDE SEQUENCE [LARGE SCALE GENOMIC DNA]</scope>
    <source>
        <strain evidence="9 10">DP1N14-2</strain>
    </source>
</reference>
<dbReference type="Gene3D" id="1.10.3470.10">
    <property type="entry name" value="ABC transporter involved in vitamin B12 uptake, BtuC"/>
    <property type="match status" value="1"/>
</dbReference>
<keyword evidence="10" id="KW-1185">Reference proteome</keyword>
<evidence type="ECO:0000256" key="7">
    <source>
        <dbReference type="ARBA" id="ARBA00023136"/>
    </source>
</evidence>
<name>A0ABS7NK11_9RHOB</name>
<dbReference type="EMBL" id="JAHVJA010000011">
    <property type="protein sequence ID" value="MBY6141548.1"/>
    <property type="molecule type" value="Genomic_DNA"/>
</dbReference>
<feature type="transmembrane region" description="Helical" evidence="8">
    <location>
        <begin position="69"/>
        <end position="90"/>
    </location>
</feature>
<feature type="transmembrane region" description="Helical" evidence="8">
    <location>
        <begin position="6"/>
        <end position="25"/>
    </location>
</feature>
<feature type="transmembrane region" description="Helical" evidence="8">
    <location>
        <begin position="288"/>
        <end position="309"/>
    </location>
</feature>
<feature type="transmembrane region" description="Helical" evidence="8">
    <location>
        <begin position="220"/>
        <end position="250"/>
    </location>
</feature>
<feature type="transmembrane region" description="Helical" evidence="8">
    <location>
        <begin position="171"/>
        <end position="192"/>
    </location>
</feature>
<gene>
    <name evidence="9" type="ORF">KUV26_19070</name>
</gene>
<sequence>MAERRLVALGGLLAAAAALFLFWGLRGPSAYILELRLVKLAALLAVGAAAGVATVLFQTLSQNRILTPSIMGFDALFLLLQTGLVAGLGAAGASRISGLPGFALETAVMLAAALALFTALLGRTRHDIQLMVLAGVVLGVMFRTLTAFLQRLMDPSEFTMVEARMFAQFSGIDRAALLAGLGLMALAGLWLLRNHHVLDVAALGRGPARSLGVAYDRLQLRVLCLIAALVSVATALVGPMAFLGLLVSSLAHSLMQSHRHALLLPAAALIGALILVAGQTVFERLLHLQSTLAVVIEFCGGFLFLFLLVKGKIR</sequence>
<keyword evidence="7 8" id="KW-0472">Membrane</keyword>
<dbReference type="InterPro" id="IPR037294">
    <property type="entry name" value="ABC_BtuC-like"/>
</dbReference>
<dbReference type="PANTHER" id="PTHR30472">
    <property type="entry name" value="FERRIC ENTEROBACTIN TRANSPORT SYSTEM PERMEASE PROTEIN"/>
    <property type="match status" value="1"/>
</dbReference>
<keyword evidence="3" id="KW-0813">Transport</keyword>